<dbReference type="RefSeq" id="WP_317487005.1">
    <property type="nucleotide sequence ID" value="NZ_CP136051.1"/>
</dbReference>
<feature type="transmembrane region" description="Helical" evidence="8">
    <location>
        <begin position="140"/>
        <end position="169"/>
    </location>
</feature>
<evidence type="ECO:0000313" key="10">
    <source>
        <dbReference type="Proteomes" id="UP001302349"/>
    </source>
</evidence>
<sequence>MDLNVKLPSYVKVAMLLVGLYLVVSILSIIRPIILPVIYAVLISILVSPAVHFLVRKKINRTFSVAVVLLITILLIGGLLFWISLQLNKFGESWPQLTSKFQQLTNDSVKWTSGYFSISTRDINAWISDGKSDLIDNSGAAIGTTIVTMGGILAVVLLTPVYTFMILNYEPHLVEFIHRLFGIIHDKNVSEILIEVKSIIRRYLVGLSAEFMIIVVLNALGLFILGIDYPILLGIVGALLNIIPYIGGLVGVAIFMLVAFATKSPVYVVYVVGLYALIQFVDNNYIIPKVIGGQVKLNPLICIIAVIVGAALWGIPGMFLSIPFAAILKLTFDRIDSLRPWGFLMGDTTPLPPEVVPKTD</sequence>
<proteinExistence type="inferred from homology"/>
<accession>A0ABZ0IGN6</accession>
<evidence type="ECO:0000256" key="3">
    <source>
        <dbReference type="ARBA" id="ARBA00022448"/>
    </source>
</evidence>
<dbReference type="PANTHER" id="PTHR21716">
    <property type="entry name" value="TRANSMEMBRANE PROTEIN"/>
    <property type="match status" value="1"/>
</dbReference>
<dbReference type="EMBL" id="CP136051">
    <property type="protein sequence ID" value="WOK04188.1"/>
    <property type="molecule type" value="Genomic_DNA"/>
</dbReference>
<name>A0ABZ0IGN6_9BACT</name>
<feature type="transmembrane region" description="Helical" evidence="8">
    <location>
        <begin position="36"/>
        <end position="55"/>
    </location>
</feature>
<protein>
    <submittedName>
        <fullName evidence="9">AI-2E family transporter</fullName>
    </submittedName>
</protein>
<evidence type="ECO:0000256" key="4">
    <source>
        <dbReference type="ARBA" id="ARBA00022475"/>
    </source>
</evidence>
<feature type="transmembrane region" description="Helical" evidence="8">
    <location>
        <begin position="267"/>
        <end position="286"/>
    </location>
</feature>
<evidence type="ECO:0000256" key="2">
    <source>
        <dbReference type="ARBA" id="ARBA00009773"/>
    </source>
</evidence>
<keyword evidence="10" id="KW-1185">Reference proteome</keyword>
<feature type="transmembrane region" description="Helical" evidence="8">
    <location>
        <begin position="203"/>
        <end position="225"/>
    </location>
</feature>
<keyword evidence="5 8" id="KW-0812">Transmembrane</keyword>
<evidence type="ECO:0000313" key="9">
    <source>
        <dbReference type="EMBL" id="WOK04188.1"/>
    </source>
</evidence>
<gene>
    <name evidence="9" type="ORF">RT717_14000</name>
</gene>
<keyword evidence="6 8" id="KW-1133">Transmembrane helix</keyword>
<comment type="similarity">
    <text evidence="2">Belongs to the autoinducer-2 exporter (AI-2E) (TC 2.A.86) family.</text>
</comment>
<evidence type="ECO:0000256" key="7">
    <source>
        <dbReference type="ARBA" id="ARBA00023136"/>
    </source>
</evidence>
<reference evidence="9 10" key="1">
    <citation type="journal article" date="2023" name="Microbiol. Resour. Announc.">
        <title>Complete Genome Sequence of Imperialibacter roseus strain P4T.</title>
        <authorList>
            <person name="Tizabi D.R."/>
            <person name="Bachvaroff T."/>
            <person name="Hill R.T."/>
        </authorList>
    </citation>
    <scope>NUCLEOTIDE SEQUENCE [LARGE SCALE GENOMIC DNA]</scope>
    <source>
        <strain evidence="9 10">P4T</strain>
    </source>
</reference>
<evidence type="ECO:0000256" key="1">
    <source>
        <dbReference type="ARBA" id="ARBA00004651"/>
    </source>
</evidence>
<evidence type="ECO:0000256" key="8">
    <source>
        <dbReference type="SAM" id="Phobius"/>
    </source>
</evidence>
<keyword evidence="3" id="KW-0813">Transport</keyword>
<feature type="transmembrane region" description="Helical" evidence="8">
    <location>
        <begin position="298"/>
        <end position="328"/>
    </location>
</feature>
<organism evidence="9 10">
    <name type="scientific">Imperialibacter roseus</name>
    <dbReference type="NCBI Taxonomy" id="1324217"/>
    <lineage>
        <taxon>Bacteria</taxon>
        <taxon>Pseudomonadati</taxon>
        <taxon>Bacteroidota</taxon>
        <taxon>Cytophagia</taxon>
        <taxon>Cytophagales</taxon>
        <taxon>Flammeovirgaceae</taxon>
        <taxon>Imperialibacter</taxon>
    </lineage>
</organism>
<dbReference type="Proteomes" id="UP001302349">
    <property type="component" value="Chromosome"/>
</dbReference>
<comment type="subcellular location">
    <subcellularLocation>
        <location evidence="1">Cell membrane</location>
        <topology evidence="1">Multi-pass membrane protein</topology>
    </subcellularLocation>
</comment>
<evidence type="ECO:0000256" key="6">
    <source>
        <dbReference type="ARBA" id="ARBA00022989"/>
    </source>
</evidence>
<feature type="transmembrane region" description="Helical" evidence="8">
    <location>
        <begin position="12"/>
        <end position="30"/>
    </location>
</feature>
<evidence type="ECO:0000256" key="5">
    <source>
        <dbReference type="ARBA" id="ARBA00022692"/>
    </source>
</evidence>
<feature type="transmembrane region" description="Helical" evidence="8">
    <location>
        <begin position="231"/>
        <end position="260"/>
    </location>
</feature>
<keyword evidence="4" id="KW-1003">Cell membrane</keyword>
<feature type="transmembrane region" description="Helical" evidence="8">
    <location>
        <begin position="62"/>
        <end position="85"/>
    </location>
</feature>
<keyword evidence="7 8" id="KW-0472">Membrane</keyword>
<dbReference type="InterPro" id="IPR002549">
    <property type="entry name" value="AI-2E-like"/>
</dbReference>
<dbReference type="PANTHER" id="PTHR21716:SF53">
    <property type="entry name" value="PERMEASE PERM-RELATED"/>
    <property type="match status" value="1"/>
</dbReference>
<dbReference type="Pfam" id="PF01594">
    <property type="entry name" value="AI-2E_transport"/>
    <property type="match status" value="1"/>
</dbReference>